<evidence type="ECO:0000313" key="2">
    <source>
        <dbReference type="Proteomes" id="UP000316775"/>
    </source>
</evidence>
<dbReference type="Proteomes" id="UP000316775">
    <property type="component" value="Unassembled WGS sequence"/>
</dbReference>
<dbReference type="STRING" id="983.SAMN05443543_109112"/>
<keyword evidence="2" id="KW-1185">Reference proteome</keyword>
<accession>A0A4Y4AWI8</accession>
<reference evidence="1 2" key="1">
    <citation type="submission" date="2019-06" db="EMBL/GenBank/DDBJ databases">
        <title>Whole genome shotgun sequence of Flavobacterium flevense NBRC 14960.</title>
        <authorList>
            <person name="Hosoyama A."/>
            <person name="Uohara A."/>
            <person name="Ohji S."/>
            <person name="Ichikawa N."/>
        </authorList>
    </citation>
    <scope>NUCLEOTIDE SEQUENCE [LARGE SCALE GENOMIC DNA]</scope>
    <source>
        <strain evidence="1 2">NBRC 14960</strain>
    </source>
</reference>
<evidence type="ECO:0000313" key="1">
    <source>
        <dbReference type="EMBL" id="GEC71287.1"/>
    </source>
</evidence>
<dbReference type="AlphaFoldDB" id="A0A4Y4AWI8"/>
<dbReference type="RefSeq" id="WP_234982656.1">
    <property type="nucleotide sequence ID" value="NZ_BJNP01000006.1"/>
</dbReference>
<dbReference type="EMBL" id="BJNP01000006">
    <property type="protein sequence ID" value="GEC71287.1"/>
    <property type="molecule type" value="Genomic_DNA"/>
</dbReference>
<organism evidence="1 2">
    <name type="scientific">Flavobacterium flevense</name>
    <dbReference type="NCBI Taxonomy" id="983"/>
    <lineage>
        <taxon>Bacteria</taxon>
        <taxon>Pseudomonadati</taxon>
        <taxon>Bacteroidota</taxon>
        <taxon>Flavobacteriia</taxon>
        <taxon>Flavobacteriales</taxon>
        <taxon>Flavobacteriaceae</taxon>
        <taxon>Flavobacterium</taxon>
    </lineage>
</organism>
<gene>
    <name evidence="1" type="ORF">FFL01_08260</name>
</gene>
<protein>
    <submittedName>
        <fullName evidence="1">Uncharacterized protein</fullName>
    </submittedName>
</protein>
<name>A0A4Y4AWI8_9FLAO</name>
<comment type="caution">
    <text evidence="1">The sequence shown here is derived from an EMBL/GenBank/DDBJ whole genome shotgun (WGS) entry which is preliminary data.</text>
</comment>
<sequence length="168" mass="18883">MSTFSCSSDLNFDQVNDLKLQPVVEGNLSYFNVAATDFLADNGSEYNLVLDSQDFDIFRDRYLNDYLQKADLHFEITNTINRAFKADILLLNDNDQVLYTISFDIPASAGTPTVISKMEIFENAKLQLLKNTRKLQFALTVKSGPAFNSNSTGNLILRSSATVYLEIE</sequence>
<proteinExistence type="predicted"/>